<dbReference type="InterPro" id="IPR052823">
    <property type="entry name" value="SXP/RAL-2_related"/>
</dbReference>
<proteinExistence type="predicted"/>
<sequence>SESLPPAYFSTSSSSHFPVFTMKSAIILLVIAATAHGRTEEWSPLETVPRIVSRFHFGPPPLALELAPFVTTEAQREYHDIRSNRTLTIGEQEAKIKQWAESNDISKQVLIMESNIMNIKERLKEQVKEVINWLPVAFQEFSKVVENKNLTLNDIQQQAKKFMASDRELFRTLKFIFEQCTPRNGPHGNAR</sequence>
<dbReference type="EMBL" id="WIXE01000120">
    <property type="protein sequence ID" value="KAK5986869.1"/>
    <property type="molecule type" value="Genomic_DNA"/>
</dbReference>
<dbReference type="PANTHER" id="PTHR21593">
    <property type="entry name" value="PRION-LIKE- Q/N-RICH -DOMAIN-BEARING PROTEIN PROTEIN"/>
    <property type="match status" value="1"/>
</dbReference>
<protein>
    <recommendedName>
        <fullName evidence="1">SXP/RAL-2 family protein Ani s 5-like cation-binding domain-containing protein</fullName>
    </recommendedName>
</protein>
<feature type="domain" description="SXP/RAL-2 family protein Ani s 5-like cation-binding" evidence="1">
    <location>
        <begin position="73"/>
        <end position="179"/>
    </location>
</feature>
<gene>
    <name evidence="2" type="ORF">GCK32_012530</name>
</gene>
<feature type="non-terminal residue" evidence="2">
    <location>
        <position position="1"/>
    </location>
</feature>
<dbReference type="Proteomes" id="UP001331761">
    <property type="component" value="Unassembled WGS sequence"/>
</dbReference>
<evidence type="ECO:0000313" key="2">
    <source>
        <dbReference type="EMBL" id="KAK5986869.1"/>
    </source>
</evidence>
<accession>A0AAN8J3R8</accession>
<dbReference type="InterPro" id="IPR003677">
    <property type="entry name" value="ANIS5_cation-bd"/>
</dbReference>
<name>A0AAN8J3R8_TRICO</name>
<comment type="caution">
    <text evidence="2">The sequence shown here is derived from an EMBL/GenBank/DDBJ whole genome shotgun (WGS) entry which is preliminary data.</text>
</comment>
<evidence type="ECO:0000259" key="1">
    <source>
        <dbReference type="Pfam" id="PF02520"/>
    </source>
</evidence>
<reference evidence="2 3" key="1">
    <citation type="submission" date="2019-10" db="EMBL/GenBank/DDBJ databases">
        <title>Assembly and Annotation for the nematode Trichostrongylus colubriformis.</title>
        <authorList>
            <person name="Martin J."/>
        </authorList>
    </citation>
    <scope>NUCLEOTIDE SEQUENCE [LARGE SCALE GENOMIC DNA]</scope>
    <source>
        <strain evidence="2">G859</strain>
        <tissue evidence="2">Whole worm</tissue>
    </source>
</reference>
<evidence type="ECO:0000313" key="3">
    <source>
        <dbReference type="Proteomes" id="UP001331761"/>
    </source>
</evidence>
<dbReference type="AlphaFoldDB" id="A0AAN8J3R8"/>
<keyword evidence="3" id="KW-1185">Reference proteome</keyword>
<dbReference type="PANTHER" id="PTHR21593:SF36">
    <property type="entry name" value="DUF148 DOMAIN-CONTAINING PROTEIN-RELATED"/>
    <property type="match status" value="1"/>
</dbReference>
<organism evidence="2 3">
    <name type="scientific">Trichostrongylus colubriformis</name>
    <name type="common">Black scour worm</name>
    <dbReference type="NCBI Taxonomy" id="6319"/>
    <lineage>
        <taxon>Eukaryota</taxon>
        <taxon>Metazoa</taxon>
        <taxon>Ecdysozoa</taxon>
        <taxon>Nematoda</taxon>
        <taxon>Chromadorea</taxon>
        <taxon>Rhabditida</taxon>
        <taxon>Rhabditina</taxon>
        <taxon>Rhabditomorpha</taxon>
        <taxon>Strongyloidea</taxon>
        <taxon>Trichostrongylidae</taxon>
        <taxon>Trichostrongylus</taxon>
    </lineage>
</organism>
<dbReference type="Pfam" id="PF02520">
    <property type="entry name" value="ANIS5_cation-bd"/>
    <property type="match status" value="1"/>
</dbReference>